<dbReference type="PANTHER" id="PTHR23152:SF4">
    <property type="entry name" value="2-OXOADIPATE DEHYDROGENASE COMPLEX COMPONENT E1"/>
    <property type="match status" value="1"/>
</dbReference>
<keyword evidence="8" id="KW-1185">Reference proteome</keyword>
<dbReference type="NCBIfam" id="NF008907">
    <property type="entry name" value="PRK12270.1"/>
    <property type="match status" value="1"/>
</dbReference>
<dbReference type="Pfam" id="PF00676">
    <property type="entry name" value="E1_dh"/>
    <property type="match status" value="1"/>
</dbReference>
<dbReference type="GO" id="GO:0004591">
    <property type="term" value="F:oxoglutarate dehydrogenase (succinyl-transferring) activity"/>
    <property type="evidence" value="ECO:0007669"/>
    <property type="project" value="UniProtKB-EC"/>
</dbReference>
<evidence type="ECO:0000313" key="7">
    <source>
        <dbReference type="EMBL" id="WAH38373.1"/>
    </source>
</evidence>
<dbReference type="Proteomes" id="UP001164803">
    <property type="component" value="Chromosome"/>
</dbReference>
<proteinExistence type="predicted"/>
<keyword evidence="3 7" id="KW-0560">Oxidoreductase</keyword>
<dbReference type="PIRSF" id="PIRSF000157">
    <property type="entry name" value="Oxoglu_dh_E1"/>
    <property type="match status" value="1"/>
</dbReference>
<organism evidence="7 8">
    <name type="scientific">Alicyclobacillus dauci</name>
    <dbReference type="NCBI Taxonomy" id="1475485"/>
    <lineage>
        <taxon>Bacteria</taxon>
        <taxon>Bacillati</taxon>
        <taxon>Bacillota</taxon>
        <taxon>Bacilli</taxon>
        <taxon>Bacillales</taxon>
        <taxon>Alicyclobacillaceae</taxon>
        <taxon>Alicyclobacillus</taxon>
    </lineage>
</organism>
<keyword evidence="4" id="KW-0786">Thiamine pyrophosphate</keyword>
<comment type="cofactor">
    <cofactor evidence="1">
        <name>thiamine diphosphate</name>
        <dbReference type="ChEBI" id="CHEBI:58937"/>
    </cofactor>
</comment>
<comment type="catalytic activity">
    <reaction evidence="5">
        <text>N(6)-[(R)-lipoyl]-L-lysyl-[protein] + 2-oxoglutarate + H(+) = N(6)-[(R)-S(8)-succinyldihydrolipoyl]-L-lysyl-[protein] + CO2</text>
        <dbReference type="Rhea" id="RHEA:12188"/>
        <dbReference type="Rhea" id="RHEA-COMP:10474"/>
        <dbReference type="Rhea" id="RHEA-COMP:20092"/>
        <dbReference type="ChEBI" id="CHEBI:15378"/>
        <dbReference type="ChEBI" id="CHEBI:16526"/>
        <dbReference type="ChEBI" id="CHEBI:16810"/>
        <dbReference type="ChEBI" id="CHEBI:83099"/>
        <dbReference type="ChEBI" id="CHEBI:83120"/>
        <dbReference type="EC" id="1.2.4.2"/>
    </reaction>
</comment>
<dbReference type="EMBL" id="CP104064">
    <property type="protein sequence ID" value="WAH38373.1"/>
    <property type="molecule type" value="Genomic_DNA"/>
</dbReference>
<dbReference type="InterPro" id="IPR005475">
    <property type="entry name" value="Transketolase-like_Pyr-bd"/>
</dbReference>
<evidence type="ECO:0000256" key="4">
    <source>
        <dbReference type="ARBA" id="ARBA00023052"/>
    </source>
</evidence>
<gene>
    <name evidence="7" type="ORF">NZD86_07815</name>
</gene>
<evidence type="ECO:0000256" key="3">
    <source>
        <dbReference type="ARBA" id="ARBA00023002"/>
    </source>
</evidence>
<protein>
    <recommendedName>
        <fullName evidence="2">oxoglutarate dehydrogenase (succinyl-transferring)</fullName>
        <ecNumber evidence="2">1.2.4.2</ecNumber>
    </recommendedName>
</protein>
<evidence type="ECO:0000256" key="1">
    <source>
        <dbReference type="ARBA" id="ARBA00001964"/>
    </source>
</evidence>
<dbReference type="InterPro" id="IPR011603">
    <property type="entry name" value="2oxoglutarate_DH_E1"/>
</dbReference>
<dbReference type="CDD" id="cd02016">
    <property type="entry name" value="TPP_E1_OGDC_like"/>
    <property type="match status" value="1"/>
</dbReference>
<evidence type="ECO:0000313" key="8">
    <source>
        <dbReference type="Proteomes" id="UP001164803"/>
    </source>
</evidence>
<dbReference type="InterPro" id="IPR029061">
    <property type="entry name" value="THDP-binding"/>
</dbReference>
<evidence type="ECO:0000256" key="5">
    <source>
        <dbReference type="ARBA" id="ARBA00051911"/>
    </source>
</evidence>
<dbReference type="Pfam" id="PF02779">
    <property type="entry name" value="Transket_pyr"/>
    <property type="match status" value="1"/>
</dbReference>
<dbReference type="NCBIfam" id="NF006914">
    <property type="entry name" value="PRK09404.1"/>
    <property type="match status" value="1"/>
</dbReference>
<reference evidence="7" key="1">
    <citation type="submission" date="2022-08" db="EMBL/GenBank/DDBJ databases">
        <title>Alicyclobacillus dauci DSM2870, complete genome.</title>
        <authorList>
            <person name="Wang Q."/>
            <person name="Cai R."/>
            <person name="Wang Z."/>
        </authorList>
    </citation>
    <scope>NUCLEOTIDE SEQUENCE</scope>
    <source>
        <strain evidence="7">DSM 28700</strain>
    </source>
</reference>
<dbReference type="InterPro" id="IPR031717">
    <property type="entry name" value="ODO-1/KGD_C"/>
</dbReference>
<dbReference type="Pfam" id="PF16078">
    <property type="entry name" value="2-oxogl_dehyd_N"/>
    <property type="match status" value="1"/>
</dbReference>
<dbReference type="RefSeq" id="WP_268045939.1">
    <property type="nucleotide sequence ID" value="NZ_CP104064.1"/>
</dbReference>
<dbReference type="NCBIfam" id="TIGR00239">
    <property type="entry name" value="2oxo_dh_E1"/>
    <property type="match status" value="1"/>
</dbReference>
<feature type="domain" description="Transketolase-like pyrimidine-binding" evidence="6">
    <location>
        <begin position="589"/>
        <end position="784"/>
    </location>
</feature>
<dbReference type="PANTHER" id="PTHR23152">
    <property type="entry name" value="2-OXOGLUTARATE DEHYDROGENASE"/>
    <property type="match status" value="1"/>
</dbReference>
<dbReference type="Gene3D" id="3.40.50.12470">
    <property type="match status" value="1"/>
</dbReference>
<accession>A0ABY6Z771</accession>
<dbReference type="InterPro" id="IPR001017">
    <property type="entry name" value="DH_E1"/>
</dbReference>
<dbReference type="SMART" id="SM00861">
    <property type="entry name" value="Transket_pyr"/>
    <property type="match status" value="1"/>
</dbReference>
<dbReference type="Gene3D" id="1.10.287.1150">
    <property type="entry name" value="TPP helical domain"/>
    <property type="match status" value="1"/>
</dbReference>
<name>A0ABY6Z771_9BACL</name>
<dbReference type="EC" id="1.2.4.2" evidence="2"/>
<evidence type="ECO:0000256" key="2">
    <source>
        <dbReference type="ARBA" id="ARBA00012280"/>
    </source>
</evidence>
<dbReference type="InterPro" id="IPR032106">
    <property type="entry name" value="2-oxogl_dehyd_N"/>
</dbReference>
<dbReference type="InterPro" id="IPR042179">
    <property type="entry name" value="KGD_C_sf"/>
</dbReference>
<dbReference type="Gene3D" id="3.40.50.11610">
    <property type="entry name" value="Multifunctional 2-oxoglutarate metabolism enzyme, C-terminal domain"/>
    <property type="match status" value="1"/>
</dbReference>
<dbReference type="Gene3D" id="3.40.50.970">
    <property type="match status" value="1"/>
</dbReference>
<dbReference type="SUPFAM" id="SSF52518">
    <property type="entry name" value="Thiamin diphosphate-binding fold (THDP-binding)"/>
    <property type="match status" value="2"/>
</dbReference>
<evidence type="ECO:0000259" key="6">
    <source>
        <dbReference type="SMART" id="SM00861"/>
    </source>
</evidence>
<dbReference type="Pfam" id="PF16870">
    <property type="entry name" value="OxoGdeHyase_C"/>
    <property type="match status" value="1"/>
</dbReference>
<sequence length="937" mass="104134">MENEHPADNQSFWQQFFGPNFGYILELYEQYRENPESVSQETRALFDSYGDPNTAVALGVETTLSAGQTNALSVSPERIAKAIEFARNIRIYGHSAATTDPIYESQQSPQLDASAYGLTEADLSQIPANVFVSTAPSNVRTGRDAIEHLRKVYAGRHGYEFNHIPDQNERAWLEAQVEGGKVFKPLSADEKKTLLRSLAETELFEKFLHRRFAGQKRFSVEGLDALVPMVQTLANDAVESGIDNIVIGMAHRGRLNVLAHVLHKPYEKIFSEFHGGNNLASEEEMKYYEMGWGGDVKYHQGWRHQFKKADGSIARYVLANNPSHLEVANPVIEGMARAAQEDRTQQGAPALNVDRALPIVVHGDAAFAGEGVVTETMNFSQIEGYYTGGTVHIIANNHVGFTADPEQGRSTRYASDPAKGYEIPIVHVSADDPEACLAAVRFAFLYRETFHKDFLIDLIGYRRWGHNEGDDPSMTQPVLYNQISHHATIKELYAQALKNEGVVNEDEVSAMDKAINDELLAAYQKMGDVHDKPLVEDFSAPTADVPQVSLDTLREINAALLQTPSDFTTYPKLRKILDRRTDAIDNGDIDWAHAESLAFATILQSGTPIRLTGQDSERGTFGQRHLVLHDANNGNKYTPLQHLPGAKASFIVYNSPLTETAVVGFEYGYNVDAPEALVLWEAQFGDFANVAQPMFDQFLAAGRSKWGEASGLVLLLPHGYEGQASEHSSARVERFLQLAAKNNMFIANVTTSAQYFHLLRLQAARLGDNARPLVVMTPKSLLRNARAASKGNDLAQGKFETVLWADERKSSKKVTRLILSSGKVGVDLTTELDKREDDFSWLATARVEQLYPFPADRLQEIFSKYENLQEVVWLQEEPHNAGPWSFVEPRLRAMLPAGATLHYVGRPEQAFAAEGSPDVHNAEQAHILNVALTQRSL</sequence>